<dbReference type="FunFam" id="1.20.5.170:FF:000002">
    <property type="entry name" value="Type I keratin KA11"/>
    <property type="match status" value="1"/>
</dbReference>
<dbReference type="GO" id="GO:0005198">
    <property type="term" value="F:structural molecule activity"/>
    <property type="evidence" value="ECO:0007669"/>
    <property type="project" value="InterPro"/>
</dbReference>
<keyword evidence="8" id="KW-1185">Reference proteome</keyword>
<accession>A0AAD1SJ69</accession>
<dbReference type="InterPro" id="IPR039008">
    <property type="entry name" value="IF_rod_dom"/>
</dbReference>
<dbReference type="SMART" id="SM01391">
    <property type="entry name" value="Filament"/>
    <property type="match status" value="1"/>
</dbReference>
<evidence type="ECO:0000256" key="4">
    <source>
        <dbReference type="RuleBase" id="RU000685"/>
    </source>
</evidence>
<feature type="coiled-coil region" evidence="5">
    <location>
        <begin position="212"/>
        <end position="270"/>
    </location>
</feature>
<dbReference type="PANTHER" id="PTHR23239:SF180">
    <property type="entry name" value="KERATIN, TYPE I CYTOSKELETAL 17"/>
    <property type="match status" value="1"/>
</dbReference>
<evidence type="ECO:0000256" key="3">
    <source>
        <dbReference type="ARBA" id="ARBA00023054"/>
    </source>
</evidence>
<dbReference type="AlphaFoldDB" id="A0AAD1SJ69"/>
<dbReference type="InterPro" id="IPR002957">
    <property type="entry name" value="Keratin_I"/>
</dbReference>
<organism evidence="7 8">
    <name type="scientific">Pelobates cultripes</name>
    <name type="common">Western spadefoot toad</name>
    <dbReference type="NCBI Taxonomy" id="61616"/>
    <lineage>
        <taxon>Eukaryota</taxon>
        <taxon>Metazoa</taxon>
        <taxon>Chordata</taxon>
        <taxon>Craniata</taxon>
        <taxon>Vertebrata</taxon>
        <taxon>Euteleostomi</taxon>
        <taxon>Amphibia</taxon>
        <taxon>Batrachia</taxon>
        <taxon>Anura</taxon>
        <taxon>Pelobatoidea</taxon>
        <taxon>Pelobatidae</taxon>
        <taxon>Pelobates</taxon>
    </lineage>
</organism>
<proteinExistence type="inferred from homology"/>
<dbReference type="GO" id="GO:0030855">
    <property type="term" value="P:epithelial cell differentiation"/>
    <property type="evidence" value="ECO:0007669"/>
    <property type="project" value="TreeGrafter"/>
</dbReference>
<evidence type="ECO:0000256" key="5">
    <source>
        <dbReference type="SAM" id="Coils"/>
    </source>
</evidence>
<dbReference type="Proteomes" id="UP001295444">
    <property type="component" value="Chromosome 06"/>
</dbReference>
<protein>
    <submittedName>
        <fullName evidence="7">Keratin, type I cytoskeletal 42</fullName>
    </submittedName>
</protein>
<keyword evidence="3 5" id="KW-0175">Coiled coil</keyword>
<sequence>MRHSLNNVFPSAGSPVGSWCVGVHSPTLSTHCSSAYSGGFSGSLTTHGGSRRVPQTTSGQRFGSVLGDYSHEVGNSGWKNDVGFHINSKETMQLLNDRLASYLEEVSCLEEENRDLERKIKAWYEKHTPQAAPDYGKYFSTIDDLQTKTADAIIENSSLVLLIDNARLAGEDLQIKYNMELSQRNTVDADVSSLRRGLDVFTLEKCDLERHFEDLKEEILHLKKNHEEEVTRLRAQLGARVNVEVNAAPAVNLNKVLTEIREEYEKLMERNINDVENRFISQSEELNSQVLDRTENLESMKSETIELRHTVQTLQIDLQTQLSTNCALEDTLTETENIYRSQLSQLQGFIDSIEDELGQFRWDLARQHHEYKILMDVKTRLEMEIATYRRLLEGEDIYVPLSHYSENKDSRSGLKIFSITEEFENGKIVSKSTILRDDLNYKNLNIRNL</sequence>
<evidence type="ECO:0000259" key="6">
    <source>
        <dbReference type="PROSITE" id="PS51842"/>
    </source>
</evidence>
<dbReference type="Gene3D" id="1.20.5.1160">
    <property type="entry name" value="Vasodilator-stimulated phosphoprotein"/>
    <property type="match status" value="1"/>
</dbReference>
<evidence type="ECO:0000256" key="1">
    <source>
        <dbReference type="ARBA" id="ARBA00022744"/>
    </source>
</evidence>
<evidence type="ECO:0000313" key="7">
    <source>
        <dbReference type="EMBL" id="CAH2302572.1"/>
    </source>
</evidence>
<reference evidence="7" key="1">
    <citation type="submission" date="2022-03" db="EMBL/GenBank/DDBJ databases">
        <authorList>
            <person name="Alioto T."/>
            <person name="Alioto T."/>
            <person name="Gomez Garrido J."/>
        </authorList>
    </citation>
    <scope>NUCLEOTIDE SEQUENCE</scope>
</reference>
<dbReference type="PANTHER" id="PTHR23239">
    <property type="entry name" value="INTERMEDIATE FILAMENT"/>
    <property type="match status" value="1"/>
</dbReference>
<gene>
    <name evidence="7" type="ORF">PECUL_23A051865</name>
</gene>
<name>A0AAD1SJ69_PELCU</name>
<dbReference type="Gene3D" id="1.20.5.170">
    <property type="match status" value="1"/>
</dbReference>
<keyword evidence="2 4" id="KW-0403">Intermediate filament</keyword>
<dbReference type="PROSITE" id="PS51842">
    <property type="entry name" value="IF_ROD_2"/>
    <property type="match status" value="1"/>
</dbReference>
<dbReference type="GO" id="GO:0005882">
    <property type="term" value="C:intermediate filament"/>
    <property type="evidence" value="ECO:0007669"/>
    <property type="project" value="UniProtKB-KW"/>
</dbReference>
<dbReference type="Gene3D" id="1.20.5.500">
    <property type="entry name" value="Single helix bin"/>
    <property type="match status" value="1"/>
</dbReference>
<dbReference type="SUPFAM" id="SSF64593">
    <property type="entry name" value="Intermediate filament protein, coiled coil region"/>
    <property type="match status" value="2"/>
</dbReference>
<feature type="domain" description="IF rod" evidence="6">
    <location>
        <begin position="88"/>
        <end position="399"/>
    </location>
</feature>
<dbReference type="EMBL" id="OW240917">
    <property type="protein sequence ID" value="CAH2302572.1"/>
    <property type="molecule type" value="Genomic_DNA"/>
</dbReference>
<dbReference type="PRINTS" id="PR01248">
    <property type="entry name" value="TYPE1KERATIN"/>
</dbReference>
<feature type="coiled-coil region" evidence="5">
    <location>
        <begin position="92"/>
        <end position="126"/>
    </location>
</feature>
<dbReference type="GO" id="GO:0045109">
    <property type="term" value="P:intermediate filament organization"/>
    <property type="evidence" value="ECO:0007669"/>
    <property type="project" value="TreeGrafter"/>
</dbReference>
<evidence type="ECO:0000313" key="8">
    <source>
        <dbReference type="Proteomes" id="UP001295444"/>
    </source>
</evidence>
<comment type="similarity">
    <text evidence="4">Belongs to the intermediate filament family.</text>
</comment>
<evidence type="ECO:0000256" key="2">
    <source>
        <dbReference type="ARBA" id="ARBA00022754"/>
    </source>
</evidence>
<dbReference type="InterPro" id="IPR018039">
    <property type="entry name" value="IF_conserved"/>
</dbReference>
<keyword evidence="1" id="KW-0416">Keratin</keyword>
<dbReference type="Pfam" id="PF00038">
    <property type="entry name" value="Filament"/>
    <property type="match status" value="1"/>
</dbReference>
<dbReference type="PROSITE" id="PS00226">
    <property type="entry name" value="IF_ROD_1"/>
    <property type="match status" value="1"/>
</dbReference>